<keyword evidence="1" id="KW-0472">Membrane</keyword>
<keyword evidence="1" id="KW-0812">Transmembrane</keyword>
<comment type="caution">
    <text evidence="2">The sequence shown here is derived from an EMBL/GenBank/DDBJ whole genome shotgun (WGS) entry which is preliminary data.</text>
</comment>
<evidence type="ECO:0000313" key="3">
    <source>
        <dbReference type="Proteomes" id="UP001309876"/>
    </source>
</evidence>
<protein>
    <submittedName>
        <fullName evidence="2">Uncharacterized protein</fullName>
    </submittedName>
</protein>
<dbReference type="EMBL" id="JAVRRJ010000005">
    <property type="protein sequence ID" value="KAK5084258.1"/>
    <property type="molecule type" value="Genomic_DNA"/>
</dbReference>
<accession>A0AAN7SXL7</accession>
<name>A0AAN7SXL7_9EURO</name>
<proteinExistence type="predicted"/>
<gene>
    <name evidence="2" type="ORF">LTR05_005334</name>
</gene>
<reference evidence="2 3" key="1">
    <citation type="submission" date="2023-08" db="EMBL/GenBank/DDBJ databases">
        <title>Black Yeasts Isolated from many extreme environments.</title>
        <authorList>
            <person name="Coleine C."/>
            <person name="Stajich J.E."/>
            <person name="Selbmann L."/>
        </authorList>
    </citation>
    <scope>NUCLEOTIDE SEQUENCE [LARGE SCALE GENOMIC DNA]</scope>
    <source>
        <strain evidence="2 3">CCFEE 5910</strain>
    </source>
</reference>
<dbReference type="Proteomes" id="UP001309876">
    <property type="component" value="Unassembled WGS sequence"/>
</dbReference>
<keyword evidence="3" id="KW-1185">Reference proteome</keyword>
<dbReference type="AlphaFoldDB" id="A0AAN7SXL7"/>
<keyword evidence="1" id="KW-1133">Transmembrane helix</keyword>
<evidence type="ECO:0000313" key="2">
    <source>
        <dbReference type="EMBL" id="KAK5084258.1"/>
    </source>
</evidence>
<organism evidence="2 3">
    <name type="scientific">Lithohypha guttulata</name>
    <dbReference type="NCBI Taxonomy" id="1690604"/>
    <lineage>
        <taxon>Eukaryota</taxon>
        <taxon>Fungi</taxon>
        <taxon>Dikarya</taxon>
        <taxon>Ascomycota</taxon>
        <taxon>Pezizomycotina</taxon>
        <taxon>Eurotiomycetes</taxon>
        <taxon>Chaetothyriomycetidae</taxon>
        <taxon>Chaetothyriales</taxon>
        <taxon>Trichomeriaceae</taxon>
        <taxon>Lithohypha</taxon>
    </lineage>
</organism>
<evidence type="ECO:0000256" key="1">
    <source>
        <dbReference type="SAM" id="Phobius"/>
    </source>
</evidence>
<sequence>MTKLSDRRRRRRLKPHRKVDNNVCRELLREVWQLDWQFTPKYAGVPPNSYLGHWEDCIVAAGDDPTLSLEEHVVAISLTRIIKDSLDKQLDEIQNDFRSNYPVQLTSQLSDEQVQTAVSFATSLWLHISLDFSSPSLTFKQAVRNCVPEKTDPKSITGELSHDFCAKHLSRKTGISIDWTDKIEEHLTCDESSIKVFRSYSMLLAVQRQPQRDPFPPGFVNETIQTLYLLFRPLEHARWNIKRMEKHQDIDLEFAISEWQEKELKEYPYWHHHLAAIQKLYDRKRPTTLRQWFFDRRDRAQWATFWVAFVVFVLTVIFGIISSITSILQVYAAYHPL</sequence>
<feature type="transmembrane region" description="Helical" evidence="1">
    <location>
        <begin position="305"/>
        <end position="334"/>
    </location>
</feature>